<dbReference type="Proteomes" id="UP001266807">
    <property type="component" value="Unassembled WGS sequence"/>
</dbReference>
<evidence type="ECO:0000313" key="1">
    <source>
        <dbReference type="EMBL" id="MDR6779379.1"/>
    </source>
</evidence>
<organism evidence="1 2">
    <name type="scientific">Paenibacillus peoriae</name>
    <dbReference type="NCBI Taxonomy" id="59893"/>
    <lineage>
        <taxon>Bacteria</taxon>
        <taxon>Bacillati</taxon>
        <taxon>Bacillota</taxon>
        <taxon>Bacilli</taxon>
        <taxon>Bacillales</taxon>
        <taxon>Paenibacillaceae</taxon>
        <taxon>Paenibacillus</taxon>
    </lineage>
</organism>
<keyword evidence="2" id="KW-1185">Reference proteome</keyword>
<dbReference type="EMBL" id="JAVDUG010000004">
    <property type="protein sequence ID" value="MDR6779379.1"/>
    <property type="molecule type" value="Genomic_DNA"/>
</dbReference>
<evidence type="ECO:0000313" key="2">
    <source>
        <dbReference type="Proteomes" id="UP001266807"/>
    </source>
</evidence>
<gene>
    <name evidence="1" type="ORF">J2W98_003659</name>
</gene>
<sequence>MKIDKLVKQIIKKLDSEGLHYEVSGDQYTFVISPTCTIHTNHCTIDVYKNQITINEKLVDGLDEMIDEILAVEQ</sequence>
<proteinExistence type="predicted"/>
<dbReference type="RefSeq" id="WP_310168673.1">
    <property type="nucleotide sequence ID" value="NZ_JAVDUG010000004.1"/>
</dbReference>
<protein>
    <submittedName>
        <fullName evidence="1">Uncharacterized protein</fullName>
    </submittedName>
</protein>
<name>A0ABU1QI99_9BACL</name>
<reference evidence="1 2" key="1">
    <citation type="submission" date="2023-07" db="EMBL/GenBank/DDBJ databases">
        <title>Sorghum-associated microbial communities from plants grown in Nebraska, USA.</title>
        <authorList>
            <person name="Schachtman D."/>
        </authorList>
    </citation>
    <scope>NUCLEOTIDE SEQUENCE [LARGE SCALE GENOMIC DNA]</scope>
    <source>
        <strain evidence="1 2">BE143</strain>
    </source>
</reference>
<accession>A0ABU1QI99</accession>
<comment type="caution">
    <text evidence="1">The sequence shown here is derived from an EMBL/GenBank/DDBJ whole genome shotgun (WGS) entry which is preliminary data.</text>
</comment>